<evidence type="ECO:0000313" key="2">
    <source>
        <dbReference type="Proteomes" id="UP000324222"/>
    </source>
</evidence>
<reference evidence="1 2" key="1">
    <citation type="submission" date="2019-05" db="EMBL/GenBank/DDBJ databases">
        <title>Another draft genome of Portunus trituberculatus and its Hox gene families provides insights of decapod evolution.</title>
        <authorList>
            <person name="Jeong J.-H."/>
            <person name="Song I."/>
            <person name="Kim S."/>
            <person name="Choi T."/>
            <person name="Kim D."/>
            <person name="Ryu S."/>
            <person name="Kim W."/>
        </authorList>
    </citation>
    <scope>NUCLEOTIDE SEQUENCE [LARGE SCALE GENOMIC DNA]</scope>
    <source>
        <tissue evidence="1">Muscle</tissue>
    </source>
</reference>
<evidence type="ECO:0000313" key="1">
    <source>
        <dbReference type="EMBL" id="MPC08716.1"/>
    </source>
</evidence>
<sequence length="83" mass="9190">MVWWARLFVGRLCGPRSAHVFLPKAEALIRGVVSRSSAPSRLHSTPSRPLLLFALSVTTSIRTSCLIIDFYSVGVCSLFHSKM</sequence>
<organism evidence="1 2">
    <name type="scientific">Portunus trituberculatus</name>
    <name type="common">Swimming crab</name>
    <name type="synonym">Neptunus trituberculatus</name>
    <dbReference type="NCBI Taxonomy" id="210409"/>
    <lineage>
        <taxon>Eukaryota</taxon>
        <taxon>Metazoa</taxon>
        <taxon>Ecdysozoa</taxon>
        <taxon>Arthropoda</taxon>
        <taxon>Crustacea</taxon>
        <taxon>Multicrustacea</taxon>
        <taxon>Malacostraca</taxon>
        <taxon>Eumalacostraca</taxon>
        <taxon>Eucarida</taxon>
        <taxon>Decapoda</taxon>
        <taxon>Pleocyemata</taxon>
        <taxon>Brachyura</taxon>
        <taxon>Eubrachyura</taxon>
        <taxon>Portunoidea</taxon>
        <taxon>Portunidae</taxon>
        <taxon>Portuninae</taxon>
        <taxon>Portunus</taxon>
    </lineage>
</organism>
<protein>
    <submittedName>
        <fullName evidence="1">Uncharacterized protein</fullName>
    </submittedName>
</protein>
<comment type="caution">
    <text evidence="1">The sequence shown here is derived from an EMBL/GenBank/DDBJ whole genome shotgun (WGS) entry which is preliminary data.</text>
</comment>
<accession>A0A5B7CK34</accession>
<proteinExistence type="predicted"/>
<dbReference type="EMBL" id="VSRR010000041">
    <property type="protein sequence ID" value="MPC08716.1"/>
    <property type="molecule type" value="Genomic_DNA"/>
</dbReference>
<gene>
    <name evidence="1" type="ORF">E2C01_001310</name>
</gene>
<keyword evidence="2" id="KW-1185">Reference proteome</keyword>
<dbReference type="AlphaFoldDB" id="A0A5B7CK34"/>
<dbReference type="Proteomes" id="UP000324222">
    <property type="component" value="Unassembled WGS sequence"/>
</dbReference>
<name>A0A5B7CK34_PORTR</name>